<dbReference type="GO" id="GO:0006310">
    <property type="term" value="P:DNA recombination"/>
    <property type="evidence" value="ECO:0007669"/>
    <property type="project" value="UniProtKB-KW"/>
</dbReference>
<evidence type="ECO:0000256" key="5">
    <source>
        <dbReference type="ARBA" id="ARBA00022618"/>
    </source>
</evidence>
<comment type="similarity">
    <text evidence="3">Belongs to the 'phage' integrase family.</text>
</comment>
<evidence type="ECO:0000256" key="1">
    <source>
        <dbReference type="ARBA" id="ARBA00003283"/>
    </source>
</evidence>
<keyword evidence="15" id="KW-1185">Reference proteome</keyword>
<dbReference type="Proteomes" id="UP000366051">
    <property type="component" value="Chromosome"/>
</dbReference>
<evidence type="ECO:0000256" key="7">
    <source>
        <dbReference type="ARBA" id="ARBA00022908"/>
    </source>
</evidence>
<dbReference type="Pfam" id="PF00589">
    <property type="entry name" value="Phage_integrase"/>
    <property type="match status" value="1"/>
</dbReference>
<dbReference type="InterPro" id="IPR002104">
    <property type="entry name" value="Integrase_catalytic"/>
</dbReference>
<evidence type="ECO:0000256" key="10">
    <source>
        <dbReference type="ARBA" id="ARBA00023306"/>
    </source>
</evidence>
<proteinExistence type="inferred from homology"/>
<dbReference type="InterPro" id="IPR011010">
    <property type="entry name" value="DNA_brk_join_enz"/>
</dbReference>
<organism evidence="14 15">
    <name type="scientific">Heliorestis convoluta</name>
    <dbReference type="NCBI Taxonomy" id="356322"/>
    <lineage>
        <taxon>Bacteria</taxon>
        <taxon>Bacillati</taxon>
        <taxon>Bacillota</taxon>
        <taxon>Clostridia</taxon>
        <taxon>Eubacteriales</taxon>
        <taxon>Heliobacteriaceae</taxon>
        <taxon>Heliorestis</taxon>
    </lineage>
</organism>
<feature type="domain" description="Core-binding (CB)" evidence="13">
    <location>
        <begin position="3"/>
        <end position="86"/>
    </location>
</feature>
<keyword evidence="8 11" id="KW-0238">DNA-binding</keyword>
<evidence type="ECO:0000256" key="8">
    <source>
        <dbReference type="ARBA" id="ARBA00023125"/>
    </source>
</evidence>
<dbReference type="Gene3D" id="1.10.150.130">
    <property type="match status" value="1"/>
</dbReference>
<feature type="domain" description="Tyr recombinase" evidence="12">
    <location>
        <begin position="105"/>
        <end position="276"/>
    </location>
</feature>
<evidence type="ECO:0000259" key="13">
    <source>
        <dbReference type="PROSITE" id="PS51900"/>
    </source>
</evidence>
<protein>
    <submittedName>
        <fullName evidence="14">Tyrosine-type recombinase/integrase</fullName>
    </submittedName>
</protein>
<dbReference type="InterPro" id="IPR013762">
    <property type="entry name" value="Integrase-like_cat_sf"/>
</dbReference>
<dbReference type="GO" id="GO:0015074">
    <property type="term" value="P:DNA integration"/>
    <property type="evidence" value="ECO:0007669"/>
    <property type="project" value="UniProtKB-KW"/>
</dbReference>
<evidence type="ECO:0000256" key="6">
    <source>
        <dbReference type="ARBA" id="ARBA00022829"/>
    </source>
</evidence>
<dbReference type="SUPFAM" id="SSF56349">
    <property type="entry name" value="DNA breaking-rejoining enzymes"/>
    <property type="match status" value="1"/>
</dbReference>
<keyword evidence="4" id="KW-0963">Cytoplasm</keyword>
<comment type="subcellular location">
    <subcellularLocation>
        <location evidence="2">Cytoplasm</location>
    </subcellularLocation>
</comment>
<dbReference type="Pfam" id="PF02899">
    <property type="entry name" value="Phage_int_SAM_1"/>
    <property type="match status" value="1"/>
</dbReference>
<dbReference type="CDD" id="cd00397">
    <property type="entry name" value="DNA_BRE_C"/>
    <property type="match status" value="1"/>
</dbReference>
<dbReference type="GO" id="GO:0003677">
    <property type="term" value="F:DNA binding"/>
    <property type="evidence" value="ECO:0007669"/>
    <property type="project" value="UniProtKB-UniRule"/>
</dbReference>
<accession>A0A5Q2N7P6</accession>
<dbReference type="InterPro" id="IPR004107">
    <property type="entry name" value="Integrase_SAM-like_N"/>
</dbReference>
<dbReference type="PANTHER" id="PTHR30349:SF77">
    <property type="entry name" value="TYROSINE RECOMBINASE XERC"/>
    <property type="match status" value="1"/>
</dbReference>
<evidence type="ECO:0000313" key="14">
    <source>
        <dbReference type="EMBL" id="QGG48290.1"/>
    </source>
</evidence>
<dbReference type="EMBL" id="CP045875">
    <property type="protein sequence ID" value="QGG48290.1"/>
    <property type="molecule type" value="Genomic_DNA"/>
</dbReference>
<dbReference type="InterPro" id="IPR050090">
    <property type="entry name" value="Tyrosine_recombinase_XerCD"/>
</dbReference>
<dbReference type="GO" id="GO:0051301">
    <property type="term" value="P:cell division"/>
    <property type="evidence" value="ECO:0007669"/>
    <property type="project" value="UniProtKB-KW"/>
</dbReference>
<dbReference type="InterPro" id="IPR010998">
    <property type="entry name" value="Integrase_recombinase_N"/>
</dbReference>
<keyword evidence="5" id="KW-0132">Cell division</keyword>
<dbReference type="Gene3D" id="1.10.443.10">
    <property type="entry name" value="Intergrase catalytic core"/>
    <property type="match status" value="1"/>
</dbReference>
<dbReference type="PROSITE" id="PS51898">
    <property type="entry name" value="TYR_RECOMBINASE"/>
    <property type="match status" value="1"/>
</dbReference>
<dbReference type="PROSITE" id="PS51900">
    <property type="entry name" value="CB"/>
    <property type="match status" value="1"/>
</dbReference>
<keyword evidence="10" id="KW-0131">Cell cycle</keyword>
<name>A0A5Q2N7P6_9FIRM</name>
<evidence type="ECO:0000259" key="12">
    <source>
        <dbReference type="PROSITE" id="PS51898"/>
    </source>
</evidence>
<keyword evidence="7" id="KW-0229">DNA integration</keyword>
<dbReference type="InterPro" id="IPR044068">
    <property type="entry name" value="CB"/>
</dbReference>
<evidence type="ECO:0000256" key="9">
    <source>
        <dbReference type="ARBA" id="ARBA00023172"/>
    </source>
</evidence>
<reference evidence="15" key="1">
    <citation type="submission" date="2019-11" db="EMBL/GenBank/DDBJ databases">
        <title>Genome sequence of Heliorestis convoluta strain HH, an alkaliphilic and minimalistic phototrophic bacterium from a soda lake in Egypt.</title>
        <authorList>
            <person name="Dewey E.D."/>
            <person name="Stokes L.M."/>
            <person name="Burchell B.M."/>
            <person name="Shaffer K.N."/>
            <person name="Huntington A.M."/>
            <person name="Baker J.M."/>
            <person name="Nadendla S."/>
            <person name="Giglio M.G."/>
            <person name="Touchman J.W."/>
            <person name="Blankenship R.E."/>
            <person name="Madigan M.T."/>
            <person name="Sattley W.M."/>
        </authorList>
    </citation>
    <scope>NUCLEOTIDE SEQUENCE [LARGE SCALE GENOMIC DNA]</scope>
    <source>
        <strain evidence="15">HH</strain>
    </source>
</reference>
<keyword evidence="6" id="KW-0159">Chromosome partition</keyword>
<comment type="function">
    <text evidence="1">Site-specific tyrosine recombinase, which acts by catalyzing the cutting and rejoining of the recombining DNA molecules.</text>
</comment>
<dbReference type="GO" id="GO:0007059">
    <property type="term" value="P:chromosome segregation"/>
    <property type="evidence" value="ECO:0007669"/>
    <property type="project" value="UniProtKB-KW"/>
</dbReference>
<evidence type="ECO:0000256" key="4">
    <source>
        <dbReference type="ARBA" id="ARBA00022490"/>
    </source>
</evidence>
<dbReference type="PANTHER" id="PTHR30349">
    <property type="entry name" value="PHAGE INTEGRASE-RELATED"/>
    <property type="match status" value="1"/>
</dbReference>
<dbReference type="KEGG" id="hcv:FTV88_2192"/>
<gene>
    <name evidence="14" type="ORF">FTV88_2192</name>
</gene>
<dbReference type="GO" id="GO:0005737">
    <property type="term" value="C:cytoplasm"/>
    <property type="evidence" value="ECO:0007669"/>
    <property type="project" value="UniProtKB-SubCell"/>
</dbReference>
<evidence type="ECO:0000313" key="15">
    <source>
        <dbReference type="Proteomes" id="UP000366051"/>
    </source>
</evidence>
<dbReference type="AlphaFoldDB" id="A0A5Q2N7P6"/>
<sequence length="284" mass="32622">MVFQMNKLIEDYTEEALRSKSSTTVRTYQYELKQFEAWLFAAGTDLYSYARADVQQYIDSLMFAEKSASTVNKAFHALKSFSKWLGKEEAVEDIRVVKPVDYKKSAPKSLDRLDTLRLIRQADRSENARDYAIIMILLHTGIRVGELVALNRSDVVISERKGRLIIREGKGNKSREVPLNPETRRAIVKSLEERLDDNRALFISNRNSRITARTVQRIVKKYGGDHPHRLRHTFITALIRSGEDFSLAMALSGHSSADMIMRYSQPSEEEKQRAVDKLYLTRGS</sequence>
<keyword evidence="9" id="KW-0233">DNA recombination</keyword>
<evidence type="ECO:0000256" key="11">
    <source>
        <dbReference type="PROSITE-ProRule" id="PRU01248"/>
    </source>
</evidence>
<evidence type="ECO:0000256" key="3">
    <source>
        <dbReference type="ARBA" id="ARBA00008857"/>
    </source>
</evidence>
<evidence type="ECO:0000256" key="2">
    <source>
        <dbReference type="ARBA" id="ARBA00004496"/>
    </source>
</evidence>